<proteinExistence type="predicted"/>
<dbReference type="EMBL" id="FOVD01000006">
    <property type="protein sequence ID" value="SFN66108.1"/>
    <property type="molecule type" value="Genomic_DNA"/>
</dbReference>
<gene>
    <name evidence="1" type="ORF">SAMN05421594_3708</name>
</gene>
<evidence type="ECO:0000313" key="1">
    <source>
        <dbReference type="EMBL" id="SFN66108.1"/>
    </source>
</evidence>
<keyword evidence="2" id="KW-1185">Reference proteome</keyword>
<accession>A0A1I5AUH8</accession>
<name>A0A1I5AUH8_CHROL</name>
<dbReference type="AlphaFoldDB" id="A0A1I5AUH8"/>
<sequence length="36" mass="4366">MFKLRNKLKFIEVKKIKINFKQTIISLIVFIVLPNF</sequence>
<protein>
    <submittedName>
        <fullName evidence="1">Uncharacterized protein</fullName>
    </submittedName>
</protein>
<organism evidence="1 2">
    <name type="scientific">Chryseobacterium oleae</name>
    <dbReference type="NCBI Taxonomy" id="491207"/>
    <lineage>
        <taxon>Bacteria</taxon>
        <taxon>Pseudomonadati</taxon>
        <taxon>Bacteroidota</taxon>
        <taxon>Flavobacteriia</taxon>
        <taxon>Flavobacteriales</taxon>
        <taxon>Weeksellaceae</taxon>
        <taxon>Chryseobacterium group</taxon>
        <taxon>Chryseobacterium</taxon>
    </lineage>
</organism>
<dbReference type="Proteomes" id="UP000198769">
    <property type="component" value="Unassembled WGS sequence"/>
</dbReference>
<reference evidence="2" key="1">
    <citation type="submission" date="2016-10" db="EMBL/GenBank/DDBJ databases">
        <authorList>
            <person name="Varghese N."/>
            <person name="Submissions S."/>
        </authorList>
    </citation>
    <scope>NUCLEOTIDE SEQUENCE [LARGE SCALE GENOMIC DNA]</scope>
    <source>
        <strain evidence="2">DSM 25575</strain>
    </source>
</reference>
<evidence type="ECO:0000313" key="2">
    <source>
        <dbReference type="Proteomes" id="UP000198769"/>
    </source>
</evidence>